<dbReference type="GO" id="GO:0005829">
    <property type="term" value="C:cytosol"/>
    <property type="evidence" value="ECO:0007669"/>
    <property type="project" value="TreeGrafter"/>
</dbReference>
<evidence type="ECO:0000313" key="3">
    <source>
        <dbReference type="Proteomes" id="UP000030754"/>
    </source>
</evidence>
<dbReference type="RefSeq" id="XP_013438895.1">
    <property type="nucleotide sequence ID" value="XM_013583441.1"/>
</dbReference>
<reference evidence="2" key="2">
    <citation type="submission" date="2013-10" db="EMBL/GenBank/DDBJ databases">
        <authorList>
            <person name="Aslett M."/>
        </authorList>
    </citation>
    <scope>NUCLEOTIDE SEQUENCE [LARGE SCALE GENOMIC DNA]</scope>
    <source>
        <strain evidence="2">Houghton</strain>
    </source>
</reference>
<dbReference type="Gene3D" id="2.60.120.10">
    <property type="entry name" value="Jelly Rolls"/>
    <property type="match status" value="2"/>
</dbReference>
<evidence type="ECO:0000313" key="2">
    <source>
        <dbReference type="EMBL" id="CDJ70429.1"/>
    </source>
</evidence>
<dbReference type="AlphaFoldDB" id="U6N550"/>
<dbReference type="Proteomes" id="UP000030754">
    <property type="component" value="Unassembled WGS sequence"/>
</dbReference>
<evidence type="ECO:0000259" key="1">
    <source>
        <dbReference type="PROSITE" id="PS50042"/>
    </source>
</evidence>
<dbReference type="VEuPathDB" id="ToxoDB:ENH_00083450"/>
<dbReference type="GO" id="GO:0004862">
    <property type="term" value="F:cAMP-dependent protein kinase inhibitor activity"/>
    <property type="evidence" value="ECO:0007669"/>
    <property type="project" value="TreeGrafter"/>
</dbReference>
<reference evidence="2" key="1">
    <citation type="submission" date="2013-10" db="EMBL/GenBank/DDBJ databases">
        <title>Genomic analysis of the causative agents of coccidiosis in chickens.</title>
        <authorList>
            <person name="Reid A.J."/>
            <person name="Blake D."/>
            <person name="Billington K."/>
            <person name="Browne H."/>
            <person name="Dunn M."/>
            <person name="Hung S."/>
            <person name="Kawahara F."/>
            <person name="Miranda-Saavedra D."/>
            <person name="Mourier T."/>
            <person name="Nagra H."/>
            <person name="Otto T.D."/>
            <person name="Rawlings N."/>
            <person name="Sanchez A."/>
            <person name="Sanders M."/>
            <person name="Subramaniam C."/>
            <person name="Tay Y."/>
            <person name="Dear P."/>
            <person name="Doerig C."/>
            <person name="Gruber A."/>
            <person name="Parkinson J."/>
            <person name="Shirley M."/>
            <person name="Wan K.L."/>
            <person name="Berriman M."/>
            <person name="Tomley F."/>
            <person name="Pain A."/>
        </authorList>
    </citation>
    <scope>NUCLEOTIDE SEQUENCE [LARGE SCALE GENOMIC DNA]</scope>
    <source>
        <strain evidence="2">Houghton</strain>
    </source>
</reference>
<dbReference type="PRINTS" id="PR00103">
    <property type="entry name" value="CAMPKINASE"/>
</dbReference>
<dbReference type="PROSITE" id="PS50042">
    <property type="entry name" value="CNMP_BINDING_3"/>
    <property type="match status" value="2"/>
</dbReference>
<dbReference type="PANTHER" id="PTHR11635">
    <property type="entry name" value="CAMP-DEPENDENT PROTEIN KINASE REGULATORY CHAIN"/>
    <property type="match status" value="1"/>
</dbReference>
<organism evidence="2 3">
    <name type="scientific">Eimeria necatrix</name>
    <dbReference type="NCBI Taxonomy" id="51315"/>
    <lineage>
        <taxon>Eukaryota</taxon>
        <taxon>Sar</taxon>
        <taxon>Alveolata</taxon>
        <taxon>Apicomplexa</taxon>
        <taxon>Conoidasida</taxon>
        <taxon>Coccidia</taxon>
        <taxon>Eucoccidiorida</taxon>
        <taxon>Eimeriorina</taxon>
        <taxon>Eimeriidae</taxon>
        <taxon>Eimeria</taxon>
    </lineage>
</organism>
<dbReference type="PROSITE" id="PS00889">
    <property type="entry name" value="CNMP_BINDING_2"/>
    <property type="match status" value="1"/>
</dbReference>
<dbReference type="PANTHER" id="PTHR11635:SF152">
    <property type="entry name" value="CAMP-DEPENDENT PROTEIN KINASE TYPE I REGULATORY SUBUNIT-RELATED"/>
    <property type="match status" value="1"/>
</dbReference>
<dbReference type="SUPFAM" id="SSF51206">
    <property type="entry name" value="cAMP-binding domain-like"/>
    <property type="match status" value="2"/>
</dbReference>
<sequence length="168" mass="17904">EGAVGSTGSGSVGSSRGQLGKVVGPGDVIGELALLYNSPRAATVVTLLQSMSTYDRLKLADALRTETYSDGEFIVRQGEEGNTFYLVEDGKAKVFQTPEAGGTPVQIGSYQSGDYFGELALLTGEARAANVVSDGFCKVAALERKSFKRLLGSVEEILRKRALDYKRK</sequence>
<dbReference type="PROSITE" id="PS00888">
    <property type="entry name" value="CNMP_BINDING_1"/>
    <property type="match status" value="1"/>
</dbReference>
<dbReference type="Pfam" id="PF00027">
    <property type="entry name" value="cNMP_binding"/>
    <property type="match status" value="1"/>
</dbReference>
<dbReference type="InterPro" id="IPR018488">
    <property type="entry name" value="cNMP-bd_CS"/>
</dbReference>
<proteinExistence type="predicted"/>
<dbReference type="GO" id="GO:0005952">
    <property type="term" value="C:cAMP-dependent protein kinase complex"/>
    <property type="evidence" value="ECO:0007669"/>
    <property type="project" value="InterPro"/>
</dbReference>
<protein>
    <submittedName>
        <fullName evidence="2">AGAP006448-PC, related</fullName>
    </submittedName>
</protein>
<keyword evidence="3" id="KW-1185">Reference proteome</keyword>
<dbReference type="EMBL" id="HG725959">
    <property type="protein sequence ID" value="CDJ70429.1"/>
    <property type="molecule type" value="Genomic_DNA"/>
</dbReference>
<dbReference type="InterPro" id="IPR050503">
    <property type="entry name" value="cAMP-dep_PK_reg_su-like"/>
</dbReference>
<dbReference type="InterPro" id="IPR018490">
    <property type="entry name" value="cNMP-bd_dom_sf"/>
</dbReference>
<dbReference type="GO" id="GO:0034236">
    <property type="term" value="F:protein kinase A catalytic subunit binding"/>
    <property type="evidence" value="ECO:0007669"/>
    <property type="project" value="TreeGrafter"/>
</dbReference>
<dbReference type="GeneID" id="25478474"/>
<feature type="domain" description="Cyclic nucleotide-binding" evidence="1">
    <location>
        <begin position="1"/>
        <end position="46"/>
    </location>
</feature>
<name>U6N550_9EIME</name>
<dbReference type="InterPro" id="IPR014710">
    <property type="entry name" value="RmlC-like_jellyroll"/>
</dbReference>
<dbReference type="CDD" id="cd00038">
    <property type="entry name" value="CAP_ED"/>
    <property type="match status" value="1"/>
</dbReference>
<dbReference type="OrthoDB" id="417078at2759"/>
<dbReference type="SMART" id="SM00100">
    <property type="entry name" value="cNMP"/>
    <property type="match status" value="1"/>
</dbReference>
<gene>
    <name evidence="2" type="ORF">ENH_00083450</name>
</gene>
<feature type="non-terminal residue" evidence="2">
    <location>
        <position position="1"/>
    </location>
</feature>
<accession>U6N550</accession>
<dbReference type="InterPro" id="IPR000595">
    <property type="entry name" value="cNMP-bd_dom"/>
</dbReference>
<feature type="domain" description="Cyclic nucleotide-binding" evidence="1">
    <location>
        <begin position="47"/>
        <end position="168"/>
    </location>
</feature>
<dbReference type="GO" id="GO:0030552">
    <property type="term" value="F:cAMP binding"/>
    <property type="evidence" value="ECO:0007669"/>
    <property type="project" value="TreeGrafter"/>
</dbReference>